<name>A0A0D8JDF9_9BACT</name>
<dbReference type="EMBL" id="JRHC01000001">
    <property type="protein sequence ID" value="KJF44636.1"/>
    <property type="molecule type" value="Genomic_DNA"/>
</dbReference>
<protein>
    <recommendedName>
        <fullName evidence="3">Carboxypeptidase regulatory-like domain-containing protein</fullName>
    </recommendedName>
</protein>
<comment type="caution">
    <text evidence="1">The sequence shown here is derived from an EMBL/GenBank/DDBJ whole genome shotgun (WGS) entry which is preliminary data.</text>
</comment>
<dbReference type="AlphaFoldDB" id="A0A0D8JDF9"/>
<dbReference type="Proteomes" id="UP000032544">
    <property type="component" value="Unassembled WGS sequence"/>
</dbReference>
<dbReference type="Gene3D" id="2.60.40.1120">
    <property type="entry name" value="Carboxypeptidase-like, regulatory domain"/>
    <property type="match status" value="1"/>
</dbReference>
<evidence type="ECO:0000313" key="2">
    <source>
        <dbReference type="Proteomes" id="UP000032544"/>
    </source>
</evidence>
<accession>A0A0D8JDF9</accession>
<gene>
    <name evidence="1" type="ORF">LH29_04010</name>
</gene>
<evidence type="ECO:0008006" key="3">
    <source>
        <dbReference type="Google" id="ProtNLM"/>
    </source>
</evidence>
<dbReference type="RefSeq" id="WP_045026175.1">
    <property type="nucleotide sequence ID" value="NZ_JRHC01000001.1"/>
</dbReference>
<dbReference type="OrthoDB" id="1098226at2"/>
<dbReference type="PROSITE" id="PS51257">
    <property type="entry name" value="PROKAR_LIPOPROTEIN"/>
    <property type="match status" value="1"/>
</dbReference>
<dbReference type="InterPro" id="IPR008969">
    <property type="entry name" value="CarboxyPept-like_regulatory"/>
</dbReference>
<reference evidence="1 2" key="1">
    <citation type="submission" date="2014-09" db="EMBL/GenBank/DDBJ databases">
        <title>Draft Genome Sequence of Draconibacterium sp. JN14CK-3.</title>
        <authorList>
            <person name="Dong C."/>
            <person name="Lai Q."/>
            <person name="Shao Z."/>
        </authorList>
    </citation>
    <scope>NUCLEOTIDE SEQUENCE [LARGE SCALE GENOMIC DNA]</scope>
    <source>
        <strain evidence="1 2">JN14CK-3</strain>
    </source>
</reference>
<proteinExistence type="predicted"/>
<dbReference type="STRING" id="1544798.LH29_04010"/>
<organism evidence="1 2">
    <name type="scientific">Draconibacterium sediminis</name>
    <dbReference type="NCBI Taxonomy" id="1544798"/>
    <lineage>
        <taxon>Bacteria</taxon>
        <taxon>Pseudomonadati</taxon>
        <taxon>Bacteroidota</taxon>
        <taxon>Bacteroidia</taxon>
        <taxon>Marinilabiliales</taxon>
        <taxon>Prolixibacteraceae</taxon>
        <taxon>Draconibacterium</taxon>
    </lineage>
</organism>
<sequence>MKNNRIRNVLKGLSFTSAMFIFQACYGTPQDFGYDRLVEGQVTSETTGLPIKGIKVSVAGDNSYYVTTDDEGKFLMYSEKFENLVVGFEDIDGAENGSFRDLFKTVEDISESVYLEIALKDKL</sequence>
<dbReference type="SUPFAM" id="SSF49464">
    <property type="entry name" value="Carboxypeptidase regulatory domain-like"/>
    <property type="match status" value="1"/>
</dbReference>
<keyword evidence="2" id="KW-1185">Reference proteome</keyword>
<evidence type="ECO:0000313" key="1">
    <source>
        <dbReference type="EMBL" id="KJF44636.1"/>
    </source>
</evidence>